<dbReference type="AlphaFoldDB" id="A0A2T7EHS6"/>
<evidence type="ECO:0000313" key="2">
    <source>
        <dbReference type="Proteomes" id="UP000244336"/>
    </source>
</evidence>
<accession>A0A2T7EHS6</accession>
<dbReference type="Proteomes" id="UP000244336">
    <property type="component" value="Chromosome 3"/>
</dbReference>
<dbReference type="EMBL" id="CM009751">
    <property type="protein sequence ID" value="PUZ67384.1"/>
    <property type="molecule type" value="Genomic_DNA"/>
</dbReference>
<reference evidence="1 2" key="1">
    <citation type="submission" date="2018-04" db="EMBL/GenBank/DDBJ databases">
        <title>WGS assembly of Panicum hallii var. hallii HAL2.</title>
        <authorList>
            <person name="Lovell J."/>
            <person name="Jenkins J."/>
            <person name="Lowry D."/>
            <person name="Mamidi S."/>
            <person name="Sreedasyam A."/>
            <person name="Weng X."/>
            <person name="Barry K."/>
            <person name="Bonette J."/>
            <person name="Campitelli B."/>
            <person name="Daum C."/>
            <person name="Gordon S."/>
            <person name="Gould B."/>
            <person name="Lipzen A."/>
            <person name="MacQueen A."/>
            <person name="Palacio-Mejia J."/>
            <person name="Plott C."/>
            <person name="Shakirov E."/>
            <person name="Shu S."/>
            <person name="Yoshinaga Y."/>
            <person name="Zane M."/>
            <person name="Rokhsar D."/>
            <person name="Grimwood J."/>
            <person name="Schmutz J."/>
            <person name="Juenger T."/>
        </authorList>
    </citation>
    <scope>NUCLEOTIDE SEQUENCE [LARGE SCALE GENOMIC DNA]</scope>
    <source>
        <strain evidence="2">cv. HAL2</strain>
    </source>
</reference>
<keyword evidence="2" id="KW-1185">Reference proteome</keyword>
<gene>
    <name evidence="1" type="ORF">GQ55_3G430500</name>
</gene>
<sequence length="66" mass="7684">MELWLSDQFPASGFLSFGTFRMLQTLMWIFKLMVSNGAVCDLDIVENYLFPLMLQPLIWSVITNHL</sequence>
<proteinExistence type="predicted"/>
<protein>
    <submittedName>
        <fullName evidence="1">Uncharacterized protein</fullName>
    </submittedName>
</protein>
<name>A0A2T7EHS6_9POAL</name>
<dbReference type="Gramene" id="PUZ67384">
    <property type="protein sequence ID" value="PUZ67384"/>
    <property type="gene ID" value="GQ55_3G430500"/>
</dbReference>
<evidence type="ECO:0000313" key="1">
    <source>
        <dbReference type="EMBL" id="PUZ67384.1"/>
    </source>
</evidence>
<organism evidence="1 2">
    <name type="scientific">Panicum hallii var. hallii</name>
    <dbReference type="NCBI Taxonomy" id="1504633"/>
    <lineage>
        <taxon>Eukaryota</taxon>
        <taxon>Viridiplantae</taxon>
        <taxon>Streptophyta</taxon>
        <taxon>Embryophyta</taxon>
        <taxon>Tracheophyta</taxon>
        <taxon>Spermatophyta</taxon>
        <taxon>Magnoliopsida</taxon>
        <taxon>Liliopsida</taxon>
        <taxon>Poales</taxon>
        <taxon>Poaceae</taxon>
        <taxon>PACMAD clade</taxon>
        <taxon>Panicoideae</taxon>
        <taxon>Panicodae</taxon>
        <taxon>Paniceae</taxon>
        <taxon>Panicinae</taxon>
        <taxon>Panicum</taxon>
        <taxon>Panicum sect. Panicum</taxon>
    </lineage>
</organism>